<keyword evidence="10 14" id="KW-0046">Antibiotic resistance</keyword>
<sequence>MSPFEICILAIIQGLTEFLPVSSSGHLVVANAVLESLGHPPTEDLVEVNIVLHLGTLLAILVHYRREVFRMLRSDWHVAACIVIGTIPAAVLGVLIKKGLPDELQARVLENVLLAGCMFPITAALLWFATRHKDGESDYPQLSFGTAFGIGVAQAMALLPGISRSGSTIAAGLLTGLRRESAATFAFLLAIPAIAGAGVLEGIDMLEAESSTTPAVTLLLGFVVSFLVGWGALLLLIRFVRQGKLSLFSYYLLPLGIVVVAWQLWFS</sequence>
<comment type="function">
    <text evidence="14">Catalyzes the dephosphorylation of undecaprenyl diphosphate (UPP). Confers resistance to bacitracin.</text>
</comment>
<dbReference type="KEGG" id="amuc:Pan181_42040"/>
<comment type="catalytic activity">
    <reaction evidence="13 14">
        <text>di-trans,octa-cis-undecaprenyl diphosphate + H2O = di-trans,octa-cis-undecaprenyl phosphate + phosphate + H(+)</text>
        <dbReference type="Rhea" id="RHEA:28094"/>
        <dbReference type="ChEBI" id="CHEBI:15377"/>
        <dbReference type="ChEBI" id="CHEBI:15378"/>
        <dbReference type="ChEBI" id="CHEBI:43474"/>
        <dbReference type="ChEBI" id="CHEBI:58405"/>
        <dbReference type="ChEBI" id="CHEBI:60392"/>
        <dbReference type="EC" id="3.6.1.27"/>
    </reaction>
</comment>
<dbReference type="GO" id="GO:0046677">
    <property type="term" value="P:response to antibiotic"/>
    <property type="evidence" value="ECO:0007669"/>
    <property type="project" value="UniProtKB-UniRule"/>
</dbReference>
<evidence type="ECO:0000313" key="16">
    <source>
        <dbReference type="Proteomes" id="UP000315750"/>
    </source>
</evidence>
<comment type="miscellaneous">
    <text evidence="14">Bacitracin is thought to be involved in the inhibition of peptidoglycan synthesis by sequestering undecaprenyl diphosphate, thereby reducing the pool of lipid carrier available.</text>
</comment>
<evidence type="ECO:0000256" key="4">
    <source>
        <dbReference type="ARBA" id="ARBA00021581"/>
    </source>
</evidence>
<dbReference type="GO" id="GO:0071555">
    <property type="term" value="P:cell wall organization"/>
    <property type="evidence" value="ECO:0007669"/>
    <property type="project" value="UniProtKB-KW"/>
</dbReference>
<feature type="transmembrane region" description="Helical" evidence="14">
    <location>
        <begin position="248"/>
        <end position="266"/>
    </location>
</feature>
<protein>
    <recommendedName>
        <fullName evidence="4 14">Undecaprenyl-diphosphatase</fullName>
        <ecNumber evidence="3 14">3.6.1.27</ecNumber>
    </recommendedName>
    <alternativeName>
        <fullName evidence="12 14">Bacitracin resistance protein</fullName>
    </alternativeName>
    <alternativeName>
        <fullName evidence="11 14">Undecaprenyl pyrophosphate phosphatase</fullName>
    </alternativeName>
</protein>
<feature type="transmembrane region" description="Helical" evidence="14">
    <location>
        <begin position="108"/>
        <end position="130"/>
    </location>
</feature>
<dbReference type="GO" id="GO:0050380">
    <property type="term" value="F:undecaprenyl-diphosphatase activity"/>
    <property type="evidence" value="ECO:0007669"/>
    <property type="project" value="UniProtKB-UniRule"/>
</dbReference>
<dbReference type="Pfam" id="PF02673">
    <property type="entry name" value="BacA"/>
    <property type="match status" value="1"/>
</dbReference>
<keyword evidence="16" id="KW-1185">Reference proteome</keyword>
<evidence type="ECO:0000256" key="8">
    <source>
        <dbReference type="ARBA" id="ARBA00022989"/>
    </source>
</evidence>
<dbReference type="PANTHER" id="PTHR30622:SF4">
    <property type="entry name" value="UNDECAPRENYL-DIPHOSPHATASE"/>
    <property type="match status" value="1"/>
</dbReference>
<comment type="subcellular location">
    <subcellularLocation>
        <location evidence="1 14">Cell membrane</location>
        <topology evidence="1 14">Multi-pass membrane protein</topology>
    </subcellularLocation>
</comment>
<proteinExistence type="inferred from homology"/>
<dbReference type="GO" id="GO:0005886">
    <property type="term" value="C:plasma membrane"/>
    <property type="evidence" value="ECO:0007669"/>
    <property type="project" value="UniProtKB-SubCell"/>
</dbReference>
<evidence type="ECO:0000256" key="9">
    <source>
        <dbReference type="ARBA" id="ARBA00023136"/>
    </source>
</evidence>
<evidence type="ECO:0000256" key="2">
    <source>
        <dbReference type="ARBA" id="ARBA00010621"/>
    </source>
</evidence>
<dbReference type="AlphaFoldDB" id="A0A518ATB7"/>
<gene>
    <name evidence="14 15" type="primary">uppP</name>
    <name evidence="15" type="ORF">Pan181_42040</name>
</gene>
<dbReference type="HAMAP" id="MF_01006">
    <property type="entry name" value="Undec_diphosphatase"/>
    <property type="match status" value="1"/>
</dbReference>
<keyword evidence="14" id="KW-0573">Peptidoglycan synthesis</keyword>
<keyword evidence="14" id="KW-0133">Cell shape</keyword>
<evidence type="ECO:0000256" key="7">
    <source>
        <dbReference type="ARBA" id="ARBA00022801"/>
    </source>
</evidence>
<dbReference type="GO" id="GO:0009252">
    <property type="term" value="P:peptidoglycan biosynthetic process"/>
    <property type="evidence" value="ECO:0007669"/>
    <property type="project" value="UniProtKB-KW"/>
</dbReference>
<evidence type="ECO:0000256" key="11">
    <source>
        <dbReference type="ARBA" id="ARBA00032707"/>
    </source>
</evidence>
<evidence type="ECO:0000256" key="3">
    <source>
        <dbReference type="ARBA" id="ARBA00012374"/>
    </source>
</evidence>
<dbReference type="OrthoDB" id="9808289at2"/>
<name>A0A518ATB7_9BACT</name>
<evidence type="ECO:0000313" key="15">
    <source>
        <dbReference type="EMBL" id="QDU57979.1"/>
    </source>
</evidence>
<keyword evidence="6 14" id="KW-0812">Transmembrane</keyword>
<dbReference type="EC" id="3.6.1.27" evidence="3 14"/>
<feature type="transmembrane region" description="Helical" evidence="14">
    <location>
        <begin position="182"/>
        <end position="203"/>
    </location>
</feature>
<dbReference type="PANTHER" id="PTHR30622">
    <property type="entry name" value="UNDECAPRENYL-DIPHOSPHATASE"/>
    <property type="match status" value="1"/>
</dbReference>
<dbReference type="Proteomes" id="UP000315750">
    <property type="component" value="Chromosome"/>
</dbReference>
<keyword evidence="9 14" id="KW-0472">Membrane</keyword>
<keyword evidence="8 14" id="KW-1133">Transmembrane helix</keyword>
<accession>A0A518ATB7</accession>
<evidence type="ECO:0000256" key="14">
    <source>
        <dbReference type="HAMAP-Rule" id="MF_01006"/>
    </source>
</evidence>
<evidence type="ECO:0000256" key="5">
    <source>
        <dbReference type="ARBA" id="ARBA00022475"/>
    </source>
</evidence>
<dbReference type="EMBL" id="CP036278">
    <property type="protein sequence ID" value="QDU57979.1"/>
    <property type="molecule type" value="Genomic_DNA"/>
</dbReference>
<evidence type="ECO:0000256" key="1">
    <source>
        <dbReference type="ARBA" id="ARBA00004651"/>
    </source>
</evidence>
<feature type="transmembrane region" description="Helical" evidence="14">
    <location>
        <begin position="142"/>
        <end position="162"/>
    </location>
</feature>
<evidence type="ECO:0000256" key="10">
    <source>
        <dbReference type="ARBA" id="ARBA00023251"/>
    </source>
</evidence>
<keyword evidence="7 14" id="KW-0378">Hydrolase</keyword>
<organism evidence="15 16">
    <name type="scientific">Aeoliella mucimassa</name>
    <dbReference type="NCBI Taxonomy" id="2527972"/>
    <lineage>
        <taxon>Bacteria</taxon>
        <taxon>Pseudomonadati</taxon>
        <taxon>Planctomycetota</taxon>
        <taxon>Planctomycetia</taxon>
        <taxon>Pirellulales</taxon>
        <taxon>Lacipirellulaceae</taxon>
        <taxon>Aeoliella</taxon>
    </lineage>
</organism>
<evidence type="ECO:0000256" key="12">
    <source>
        <dbReference type="ARBA" id="ARBA00032932"/>
    </source>
</evidence>
<keyword evidence="5 14" id="KW-1003">Cell membrane</keyword>
<feature type="transmembrane region" description="Helical" evidence="14">
    <location>
        <begin position="215"/>
        <end position="236"/>
    </location>
</feature>
<reference evidence="15 16" key="1">
    <citation type="submission" date="2019-02" db="EMBL/GenBank/DDBJ databases">
        <title>Deep-cultivation of Planctomycetes and their phenomic and genomic characterization uncovers novel biology.</title>
        <authorList>
            <person name="Wiegand S."/>
            <person name="Jogler M."/>
            <person name="Boedeker C."/>
            <person name="Pinto D."/>
            <person name="Vollmers J."/>
            <person name="Rivas-Marin E."/>
            <person name="Kohn T."/>
            <person name="Peeters S.H."/>
            <person name="Heuer A."/>
            <person name="Rast P."/>
            <person name="Oberbeckmann S."/>
            <person name="Bunk B."/>
            <person name="Jeske O."/>
            <person name="Meyerdierks A."/>
            <person name="Storesund J.E."/>
            <person name="Kallscheuer N."/>
            <person name="Luecker S."/>
            <person name="Lage O.M."/>
            <person name="Pohl T."/>
            <person name="Merkel B.J."/>
            <person name="Hornburger P."/>
            <person name="Mueller R.-W."/>
            <person name="Bruemmer F."/>
            <person name="Labrenz M."/>
            <person name="Spormann A.M."/>
            <person name="Op den Camp H."/>
            <person name="Overmann J."/>
            <person name="Amann R."/>
            <person name="Jetten M.S.M."/>
            <person name="Mascher T."/>
            <person name="Medema M.H."/>
            <person name="Devos D.P."/>
            <person name="Kaster A.-K."/>
            <person name="Ovreas L."/>
            <person name="Rohde M."/>
            <person name="Galperin M.Y."/>
            <person name="Jogler C."/>
        </authorList>
    </citation>
    <scope>NUCLEOTIDE SEQUENCE [LARGE SCALE GENOMIC DNA]</scope>
    <source>
        <strain evidence="15 16">Pan181</strain>
    </source>
</reference>
<feature type="transmembrane region" description="Helical" evidence="14">
    <location>
        <begin position="76"/>
        <end position="96"/>
    </location>
</feature>
<dbReference type="GO" id="GO:0008360">
    <property type="term" value="P:regulation of cell shape"/>
    <property type="evidence" value="ECO:0007669"/>
    <property type="project" value="UniProtKB-KW"/>
</dbReference>
<evidence type="ECO:0000256" key="13">
    <source>
        <dbReference type="ARBA" id="ARBA00047594"/>
    </source>
</evidence>
<evidence type="ECO:0000256" key="6">
    <source>
        <dbReference type="ARBA" id="ARBA00022692"/>
    </source>
</evidence>
<comment type="similarity">
    <text evidence="2 14">Belongs to the UppP family.</text>
</comment>
<dbReference type="InterPro" id="IPR003824">
    <property type="entry name" value="UppP"/>
</dbReference>
<keyword evidence="14" id="KW-0961">Cell wall biogenesis/degradation</keyword>